<evidence type="ECO:0000259" key="5">
    <source>
        <dbReference type="PROSITE" id="PS50279"/>
    </source>
</evidence>
<feature type="signal peptide" evidence="4">
    <location>
        <begin position="1"/>
        <end position="30"/>
    </location>
</feature>
<evidence type="ECO:0000256" key="3">
    <source>
        <dbReference type="ARBA" id="ARBA00023157"/>
    </source>
</evidence>
<evidence type="ECO:0000256" key="1">
    <source>
        <dbReference type="ARBA" id="ARBA00022690"/>
    </source>
</evidence>
<dbReference type="Ensembl" id="ENSACAT00000004838.3">
    <property type="protein sequence ID" value="ENSACAP00000004730.3"/>
    <property type="gene ID" value="ENSACAG00000004852.3"/>
</dbReference>
<reference evidence="6" key="1">
    <citation type="submission" date="2009-12" db="EMBL/GenBank/DDBJ databases">
        <title>The Genome Sequence of Anolis carolinensis (Green Anole Lizard).</title>
        <authorList>
            <consortium name="The Genome Sequencing Platform"/>
            <person name="Di Palma F."/>
            <person name="Alfoldi J."/>
            <person name="Heiman D."/>
            <person name="Young S."/>
            <person name="Grabherr M."/>
            <person name="Johnson J."/>
            <person name="Lander E.S."/>
            <person name="Lindblad-Toh K."/>
        </authorList>
    </citation>
    <scope>NUCLEOTIDE SEQUENCE [LARGE SCALE GENOMIC DNA]</scope>
    <source>
        <strain evidence="6">JBL SC #1</strain>
    </source>
</reference>
<evidence type="ECO:0000256" key="2">
    <source>
        <dbReference type="ARBA" id="ARBA00022900"/>
    </source>
</evidence>
<dbReference type="GeneTree" id="ENSGT00940000164331"/>
<dbReference type="PANTHER" id="PTHR10083">
    <property type="entry name" value="KUNITZ-TYPE PROTEASE INHIBITOR-RELATED"/>
    <property type="match status" value="1"/>
</dbReference>
<dbReference type="HOGENOM" id="CLU_058441_0_1_1"/>
<keyword evidence="4" id="KW-0732">Signal</keyword>
<dbReference type="SMART" id="SM00131">
    <property type="entry name" value="KU"/>
    <property type="match status" value="1"/>
</dbReference>
<keyword evidence="3" id="KW-1015">Disulfide bond</keyword>
<dbReference type="CDD" id="cd00109">
    <property type="entry name" value="Kunitz-type"/>
    <property type="match status" value="1"/>
</dbReference>
<dbReference type="InterPro" id="IPR020901">
    <property type="entry name" value="Prtase_inh_Kunz-CS"/>
</dbReference>
<feature type="domain" description="BPTI/Kunitz inhibitor" evidence="5">
    <location>
        <begin position="23"/>
        <end position="73"/>
    </location>
</feature>
<dbReference type="eggNOG" id="KOG4295">
    <property type="taxonomic scope" value="Eukaryota"/>
</dbReference>
<evidence type="ECO:0000313" key="6">
    <source>
        <dbReference type="Ensembl" id="ENSACAP00000004730.3"/>
    </source>
</evidence>
<keyword evidence="1" id="KW-0646">Protease inhibitor</keyword>
<dbReference type="InterPro" id="IPR036880">
    <property type="entry name" value="Kunitz_BPTI_sf"/>
</dbReference>
<reference evidence="6" key="3">
    <citation type="submission" date="2025-09" db="UniProtKB">
        <authorList>
            <consortium name="Ensembl"/>
        </authorList>
    </citation>
    <scope>IDENTIFICATION</scope>
</reference>
<dbReference type="PROSITE" id="PS50279">
    <property type="entry name" value="BPTI_KUNITZ_2"/>
    <property type="match status" value="1"/>
</dbReference>
<feature type="chain" id="PRO_5032379760" description="BPTI/Kunitz inhibitor domain-containing protein" evidence="4">
    <location>
        <begin position="31"/>
        <end position="130"/>
    </location>
</feature>
<dbReference type="InterPro" id="IPR002223">
    <property type="entry name" value="Kunitz_BPTI"/>
</dbReference>
<evidence type="ECO:0000313" key="7">
    <source>
        <dbReference type="Proteomes" id="UP000001646"/>
    </source>
</evidence>
<keyword evidence="2" id="KW-0722">Serine protease inhibitor</keyword>
<dbReference type="Bgee" id="ENSACAG00000004852">
    <property type="expression patterns" value="Expressed in liver"/>
</dbReference>
<name>H9G9K1_ANOCA</name>
<dbReference type="STRING" id="28377.ENSACAP00000004730"/>
<dbReference type="InterPro" id="IPR050098">
    <property type="entry name" value="TFPI/VKTCI-like"/>
</dbReference>
<dbReference type="Gene3D" id="4.10.410.10">
    <property type="entry name" value="Pancreatic trypsin inhibitor Kunitz domain"/>
    <property type="match status" value="1"/>
</dbReference>
<organism evidence="6 7">
    <name type="scientific">Anolis carolinensis</name>
    <name type="common">Green anole</name>
    <name type="synonym">American chameleon</name>
    <dbReference type="NCBI Taxonomy" id="28377"/>
    <lineage>
        <taxon>Eukaryota</taxon>
        <taxon>Metazoa</taxon>
        <taxon>Chordata</taxon>
        <taxon>Craniata</taxon>
        <taxon>Vertebrata</taxon>
        <taxon>Euteleostomi</taxon>
        <taxon>Lepidosauria</taxon>
        <taxon>Squamata</taxon>
        <taxon>Bifurcata</taxon>
        <taxon>Unidentata</taxon>
        <taxon>Episquamata</taxon>
        <taxon>Toxicofera</taxon>
        <taxon>Iguania</taxon>
        <taxon>Dactyloidae</taxon>
        <taxon>Anolis</taxon>
    </lineage>
</organism>
<keyword evidence="7" id="KW-1185">Reference proteome</keyword>
<sequence>MWAKCQERILLEHAFPFFLLDLCLLPPNQGDCYAYMPRFFYNSTSGKCEKFIYGGCGGNENNFMTREECYYACIGTGERDTDGTAGKAGSGTTSIAGKLEPCDAPGCESTGNQYTEANKQSNIFIKEMKE</sequence>
<dbReference type="Proteomes" id="UP000001646">
    <property type="component" value="Unplaced"/>
</dbReference>
<dbReference type="Pfam" id="PF00014">
    <property type="entry name" value="Kunitz_BPTI"/>
    <property type="match status" value="1"/>
</dbReference>
<reference evidence="6" key="2">
    <citation type="submission" date="2025-08" db="UniProtKB">
        <authorList>
            <consortium name="Ensembl"/>
        </authorList>
    </citation>
    <scope>IDENTIFICATION</scope>
</reference>
<protein>
    <recommendedName>
        <fullName evidence="5">BPTI/Kunitz inhibitor domain-containing protein</fullName>
    </recommendedName>
</protein>
<accession>H9G9K1</accession>
<dbReference type="FunFam" id="4.10.410.10:FF:000002">
    <property type="entry name" value="WAP, follistatin/kazal, immunoglobulin, kunitz and netrin domain-containing 2"/>
    <property type="match status" value="1"/>
</dbReference>
<dbReference type="GO" id="GO:0004867">
    <property type="term" value="F:serine-type endopeptidase inhibitor activity"/>
    <property type="evidence" value="ECO:0000318"/>
    <property type="project" value="GO_Central"/>
</dbReference>
<dbReference type="GO" id="GO:0005615">
    <property type="term" value="C:extracellular space"/>
    <property type="evidence" value="ECO:0000318"/>
    <property type="project" value="GO_Central"/>
</dbReference>
<evidence type="ECO:0000256" key="4">
    <source>
        <dbReference type="SAM" id="SignalP"/>
    </source>
</evidence>
<proteinExistence type="predicted"/>
<dbReference type="PRINTS" id="PR00759">
    <property type="entry name" value="BASICPTASE"/>
</dbReference>
<dbReference type="PANTHER" id="PTHR10083:SF380">
    <property type="entry name" value="COLOSTRUM TRYPSIN INHIBITOR"/>
    <property type="match status" value="1"/>
</dbReference>
<dbReference type="PROSITE" id="PS00280">
    <property type="entry name" value="BPTI_KUNITZ_1"/>
    <property type="match status" value="1"/>
</dbReference>
<dbReference type="SUPFAM" id="SSF57362">
    <property type="entry name" value="BPTI-like"/>
    <property type="match status" value="1"/>
</dbReference>
<dbReference type="InParanoid" id="H9G9K1"/>
<dbReference type="AlphaFoldDB" id="H9G9K1"/>